<gene>
    <name evidence="1" type="ORF">EHQ76_10240</name>
</gene>
<protein>
    <submittedName>
        <fullName evidence="1">Uncharacterized protein</fullName>
    </submittedName>
</protein>
<proteinExistence type="predicted"/>
<dbReference type="Proteomes" id="UP000298429">
    <property type="component" value="Unassembled WGS sequence"/>
</dbReference>
<dbReference type="OrthoDB" id="346182at2"/>
<name>A0A5F2BC32_9LEPT</name>
<reference evidence="1 2" key="1">
    <citation type="journal article" date="2019" name="PLoS Negl. Trop. Dis.">
        <title>Revisiting the worldwide diversity of Leptospira species in the environment.</title>
        <authorList>
            <person name="Vincent A.T."/>
            <person name="Schiettekatte O."/>
            <person name="Bourhy P."/>
            <person name="Veyrier F.J."/>
            <person name="Picardeau M."/>
        </authorList>
    </citation>
    <scope>NUCLEOTIDE SEQUENCE [LARGE SCALE GENOMIC DNA]</scope>
    <source>
        <strain evidence="1 2">201702444</strain>
    </source>
</reference>
<sequence>MFQVFYTLKDKDPTLKKLDLPSPNRCNISKLMEIFKMKLVKKIGVCLALISLLSACKKDEKDDNTNLALLLALSGGTTCAYTASGITLPIASVSATQNGGVQTLSFTTSGTTGLGAVQIASAPVNSLGLITANSGTLSVVVYKGNCPLSTSSTLAVAGVDYSFVSGTSTVTSTAQIKFNVAGAYTLIITSNNGTGLFQLN</sequence>
<comment type="caution">
    <text evidence="1">The sequence shown here is derived from an EMBL/GenBank/DDBJ whole genome shotgun (WGS) entry which is preliminary data.</text>
</comment>
<dbReference type="AlphaFoldDB" id="A0A5F2BC32"/>
<dbReference type="RefSeq" id="WP_135670900.1">
    <property type="nucleotide sequence ID" value="NZ_RQGN01000047.1"/>
</dbReference>
<evidence type="ECO:0000313" key="2">
    <source>
        <dbReference type="Proteomes" id="UP000298429"/>
    </source>
</evidence>
<accession>A0A5F2BC32</accession>
<dbReference type="EMBL" id="RQGN01000047">
    <property type="protein sequence ID" value="TGM03138.1"/>
    <property type="molecule type" value="Genomic_DNA"/>
</dbReference>
<organism evidence="1 2">
    <name type="scientific">Leptospira barantonii</name>
    <dbReference type="NCBI Taxonomy" id="2023184"/>
    <lineage>
        <taxon>Bacteria</taxon>
        <taxon>Pseudomonadati</taxon>
        <taxon>Spirochaetota</taxon>
        <taxon>Spirochaetia</taxon>
        <taxon>Leptospirales</taxon>
        <taxon>Leptospiraceae</taxon>
        <taxon>Leptospira</taxon>
    </lineage>
</organism>
<evidence type="ECO:0000313" key="1">
    <source>
        <dbReference type="EMBL" id="TGM03138.1"/>
    </source>
</evidence>